<gene>
    <name evidence="7" type="ORF">LIER_21552</name>
</gene>
<protein>
    <recommendedName>
        <fullName evidence="6">Phytocyanin domain-containing protein</fullName>
    </recommendedName>
</protein>
<dbReference type="PROSITE" id="PS51485">
    <property type="entry name" value="PHYTOCYANIN"/>
    <property type="match status" value="1"/>
</dbReference>
<evidence type="ECO:0000313" key="8">
    <source>
        <dbReference type="Proteomes" id="UP001454036"/>
    </source>
</evidence>
<keyword evidence="4" id="KW-0472">Membrane</keyword>
<dbReference type="PANTHER" id="PTHR33021:SF325">
    <property type="entry name" value="PHYTOCYANIN DOMAIN-CONTAINING PROTEIN"/>
    <property type="match status" value="1"/>
</dbReference>
<feature type="compositionally biased region" description="Low complexity" evidence="3">
    <location>
        <begin position="129"/>
        <end position="144"/>
    </location>
</feature>
<dbReference type="Gene3D" id="2.60.40.420">
    <property type="entry name" value="Cupredoxins - blue copper proteins"/>
    <property type="match status" value="1"/>
</dbReference>
<feature type="region of interest" description="Disordered" evidence="3">
    <location>
        <begin position="129"/>
        <end position="217"/>
    </location>
</feature>
<accession>A0AAV3QQS3</accession>
<dbReference type="InterPro" id="IPR003245">
    <property type="entry name" value="Phytocyanin_dom"/>
</dbReference>
<keyword evidence="2" id="KW-0325">Glycoprotein</keyword>
<dbReference type="InterPro" id="IPR039391">
    <property type="entry name" value="Phytocyanin-like"/>
</dbReference>
<dbReference type="FunFam" id="2.60.40.420:FF:000034">
    <property type="entry name" value="Cupredoxin superfamily protein"/>
    <property type="match status" value="1"/>
</dbReference>
<keyword evidence="4" id="KW-0812">Transmembrane</keyword>
<dbReference type="AlphaFoldDB" id="A0AAV3QQS3"/>
<evidence type="ECO:0000256" key="3">
    <source>
        <dbReference type="SAM" id="MobiDB-lite"/>
    </source>
</evidence>
<evidence type="ECO:0000256" key="1">
    <source>
        <dbReference type="ARBA" id="ARBA00023157"/>
    </source>
</evidence>
<evidence type="ECO:0000313" key="7">
    <source>
        <dbReference type="EMBL" id="GAA0166390.1"/>
    </source>
</evidence>
<dbReference type="Pfam" id="PF02298">
    <property type="entry name" value="Cu_bind_like"/>
    <property type="match status" value="1"/>
</dbReference>
<feature type="domain" description="Phytocyanin" evidence="6">
    <location>
        <begin position="26"/>
        <end position="129"/>
    </location>
</feature>
<name>A0AAV3QQS3_LITER</name>
<feature type="compositionally biased region" description="Pro residues" evidence="3">
    <location>
        <begin position="145"/>
        <end position="217"/>
    </location>
</feature>
<evidence type="ECO:0000259" key="6">
    <source>
        <dbReference type="PROSITE" id="PS51485"/>
    </source>
</evidence>
<comment type="caution">
    <text evidence="7">The sequence shown here is derived from an EMBL/GenBank/DDBJ whole genome shotgun (WGS) entry which is preliminary data.</text>
</comment>
<keyword evidence="4" id="KW-1133">Transmembrane helix</keyword>
<dbReference type="GO" id="GO:0005886">
    <property type="term" value="C:plasma membrane"/>
    <property type="evidence" value="ECO:0007669"/>
    <property type="project" value="TreeGrafter"/>
</dbReference>
<feature type="transmembrane region" description="Helical" evidence="4">
    <location>
        <begin position="218"/>
        <end position="239"/>
    </location>
</feature>
<sequence>MEKILNRATLVTLVVVAALLGHTGATTYVVGGSLGWTFPPNATTYAAWASQYTFTVRDVLVFNFTTNFHTVATVTKASFDTCTLTNPISLTTTGPASIPLTTPGEVYFLCTIGQHCAFGSQKFAINVTSSSSSPPVLPPSSITPTPSPLPETPSPTTTPPALGPGGPAPTIPVIPPSTNSPPPVASPPPSSIVPPTPTLEVSPPPSSIVPPTPPPPSAATRLGLASIFSIFISVGVCLLF</sequence>
<dbReference type="PRINTS" id="PR01217">
    <property type="entry name" value="PRICHEXTENSN"/>
</dbReference>
<dbReference type="Proteomes" id="UP001454036">
    <property type="component" value="Unassembled WGS sequence"/>
</dbReference>
<dbReference type="EMBL" id="BAABME010005711">
    <property type="protein sequence ID" value="GAA0166390.1"/>
    <property type="molecule type" value="Genomic_DNA"/>
</dbReference>
<feature type="signal peptide" evidence="5">
    <location>
        <begin position="1"/>
        <end position="25"/>
    </location>
</feature>
<dbReference type="InterPro" id="IPR008972">
    <property type="entry name" value="Cupredoxin"/>
</dbReference>
<organism evidence="7 8">
    <name type="scientific">Lithospermum erythrorhizon</name>
    <name type="common">Purple gromwell</name>
    <name type="synonym">Lithospermum officinale var. erythrorhizon</name>
    <dbReference type="NCBI Taxonomy" id="34254"/>
    <lineage>
        <taxon>Eukaryota</taxon>
        <taxon>Viridiplantae</taxon>
        <taxon>Streptophyta</taxon>
        <taxon>Embryophyta</taxon>
        <taxon>Tracheophyta</taxon>
        <taxon>Spermatophyta</taxon>
        <taxon>Magnoliopsida</taxon>
        <taxon>eudicotyledons</taxon>
        <taxon>Gunneridae</taxon>
        <taxon>Pentapetalae</taxon>
        <taxon>asterids</taxon>
        <taxon>lamiids</taxon>
        <taxon>Boraginales</taxon>
        <taxon>Boraginaceae</taxon>
        <taxon>Boraginoideae</taxon>
        <taxon>Lithospermeae</taxon>
        <taxon>Lithospermum</taxon>
    </lineage>
</organism>
<dbReference type="SUPFAM" id="SSF49503">
    <property type="entry name" value="Cupredoxins"/>
    <property type="match status" value="1"/>
</dbReference>
<dbReference type="GO" id="GO:0009055">
    <property type="term" value="F:electron transfer activity"/>
    <property type="evidence" value="ECO:0007669"/>
    <property type="project" value="InterPro"/>
</dbReference>
<proteinExistence type="predicted"/>
<evidence type="ECO:0000256" key="5">
    <source>
        <dbReference type="SAM" id="SignalP"/>
    </source>
</evidence>
<keyword evidence="8" id="KW-1185">Reference proteome</keyword>
<evidence type="ECO:0000256" key="2">
    <source>
        <dbReference type="ARBA" id="ARBA00023180"/>
    </source>
</evidence>
<keyword evidence="5" id="KW-0732">Signal</keyword>
<dbReference type="PANTHER" id="PTHR33021">
    <property type="entry name" value="BLUE COPPER PROTEIN"/>
    <property type="match status" value="1"/>
</dbReference>
<feature type="chain" id="PRO_5043315629" description="Phytocyanin domain-containing protein" evidence="5">
    <location>
        <begin position="26"/>
        <end position="240"/>
    </location>
</feature>
<evidence type="ECO:0000256" key="4">
    <source>
        <dbReference type="SAM" id="Phobius"/>
    </source>
</evidence>
<keyword evidence="1" id="KW-1015">Disulfide bond</keyword>
<reference evidence="7 8" key="1">
    <citation type="submission" date="2024-01" db="EMBL/GenBank/DDBJ databases">
        <title>The complete chloroplast genome sequence of Lithospermum erythrorhizon: insights into the phylogenetic relationship among Boraginaceae species and the maternal lineages of purple gromwells.</title>
        <authorList>
            <person name="Okada T."/>
            <person name="Watanabe K."/>
        </authorList>
    </citation>
    <scope>NUCLEOTIDE SEQUENCE [LARGE SCALE GENOMIC DNA]</scope>
</reference>